<keyword evidence="5" id="KW-1185">Reference proteome</keyword>
<reference evidence="4 5" key="1">
    <citation type="journal article" date="2014" name="Genome Announc.">
        <title>Draft Genome Sequence of Lysobacter capsici AZ78, a Bacterium Antagonistic to Plant-Pathogenic Oomycetes.</title>
        <authorList>
            <person name="Puopolo G."/>
            <person name="Sonego P."/>
            <person name="Engelen K."/>
            <person name="Pertot I."/>
        </authorList>
    </citation>
    <scope>NUCLEOTIDE SEQUENCE [LARGE SCALE GENOMIC DNA]</scope>
    <source>
        <strain evidence="4 5">AZ78</strain>
    </source>
</reference>
<dbReference type="InterPro" id="IPR011006">
    <property type="entry name" value="CheY-like_superfamily"/>
</dbReference>
<dbReference type="RefSeq" id="WP_036106413.1">
    <property type="nucleotide sequence ID" value="NZ_JAJA02000001.1"/>
</dbReference>
<feature type="region of interest" description="Disordered" evidence="2">
    <location>
        <begin position="119"/>
        <end position="140"/>
    </location>
</feature>
<evidence type="ECO:0000256" key="1">
    <source>
        <dbReference type="PROSITE-ProRule" id="PRU00169"/>
    </source>
</evidence>
<dbReference type="SUPFAM" id="SSF52172">
    <property type="entry name" value="CheY-like"/>
    <property type="match status" value="1"/>
</dbReference>
<dbReference type="PROSITE" id="PS50110">
    <property type="entry name" value="RESPONSE_REGULATORY"/>
    <property type="match status" value="1"/>
</dbReference>
<dbReference type="Proteomes" id="UP000023435">
    <property type="component" value="Unassembled WGS sequence"/>
</dbReference>
<dbReference type="GO" id="GO:0000160">
    <property type="term" value="P:phosphorelay signal transduction system"/>
    <property type="evidence" value="ECO:0007669"/>
    <property type="project" value="InterPro"/>
</dbReference>
<proteinExistence type="predicted"/>
<feature type="modified residue" description="4-aspartylphosphate" evidence="1">
    <location>
        <position position="55"/>
    </location>
</feature>
<gene>
    <name evidence="4" type="ORF">AZ78_3940</name>
</gene>
<comment type="caution">
    <text evidence="4">The sequence shown here is derived from an EMBL/GenBank/DDBJ whole genome shotgun (WGS) entry which is preliminary data.</text>
</comment>
<dbReference type="AlphaFoldDB" id="A0A108UC20"/>
<sequence>MTWRLLFVDDVAEDVELATLELGRWPAAWISRRVDSEPQLRAALAEFAPHIVLCDLNLPGFDGEAARAIVRAQAPASLFVFLTGATADATEHLDDTVWDKNRLELLPMQLQALIDEHGPRAPTEAETDPAEADSPRVPAL</sequence>
<keyword evidence="1" id="KW-0597">Phosphoprotein</keyword>
<dbReference type="InterPro" id="IPR001789">
    <property type="entry name" value="Sig_transdc_resp-reg_receiver"/>
</dbReference>
<dbReference type="Gene3D" id="3.40.50.2300">
    <property type="match status" value="1"/>
</dbReference>
<evidence type="ECO:0000313" key="5">
    <source>
        <dbReference type="Proteomes" id="UP000023435"/>
    </source>
</evidence>
<evidence type="ECO:0000256" key="2">
    <source>
        <dbReference type="SAM" id="MobiDB-lite"/>
    </source>
</evidence>
<organism evidence="4 5">
    <name type="scientific">Lysobacter capsici AZ78</name>
    <dbReference type="NCBI Taxonomy" id="1444315"/>
    <lineage>
        <taxon>Bacteria</taxon>
        <taxon>Pseudomonadati</taxon>
        <taxon>Pseudomonadota</taxon>
        <taxon>Gammaproteobacteria</taxon>
        <taxon>Lysobacterales</taxon>
        <taxon>Lysobacteraceae</taxon>
        <taxon>Lysobacter</taxon>
    </lineage>
</organism>
<accession>A0A108UC20</accession>
<evidence type="ECO:0000259" key="3">
    <source>
        <dbReference type="PROSITE" id="PS50110"/>
    </source>
</evidence>
<dbReference type="EMBL" id="JAJA02000001">
    <property type="protein sequence ID" value="KWS06384.1"/>
    <property type="molecule type" value="Genomic_DNA"/>
</dbReference>
<dbReference type="CDD" id="cd00156">
    <property type="entry name" value="REC"/>
    <property type="match status" value="1"/>
</dbReference>
<feature type="domain" description="Response regulatory" evidence="3">
    <location>
        <begin position="4"/>
        <end position="114"/>
    </location>
</feature>
<evidence type="ECO:0000313" key="4">
    <source>
        <dbReference type="EMBL" id="KWS06384.1"/>
    </source>
</evidence>
<protein>
    <submittedName>
        <fullName evidence="4">Sensory box/GGDEF family protein</fullName>
    </submittedName>
</protein>
<dbReference type="OrthoDB" id="9776727at2"/>
<name>A0A108UC20_9GAMM</name>